<proteinExistence type="predicted"/>
<keyword evidence="1" id="KW-0812">Transmembrane</keyword>
<dbReference type="Pfam" id="PF20182">
    <property type="entry name" value="DUF6545"/>
    <property type="match status" value="1"/>
</dbReference>
<dbReference type="EMBL" id="JAUTXY010000022">
    <property type="protein sequence ID" value="MEE2061828.1"/>
    <property type="molecule type" value="Genomic_DNA"/>
</dbReference>
<organism evidence="3 4">
    <name type="scientific">Rhodococcus artemisiae</name>
    <dbReference type="NCBI Taxonomy" id="714159"/>
    <lineage>
        <taxon>Bacteria</taxon>
        <taxon>Bacillati</taxon>
        <taxon>Actinomycetota</taxon>
        <taxon>Actinomycetes</taxon>
        <taxon>Mycobacteriales</taxon>
        <taxon>Nocardiaceae</taxon>
        <taxon>Rhodococcus</taxon>
    </lineage>
</organism>
<name>A0ABU7LJT9_9NOCA</name>
<feature type="transmembrane region" description="Helical" evidence="1">
    <location>
        <begin position="12"/>
        <end position="30"/>
    </location>
</feature>
<accession>A0ABU7LJT9</accession>
<evidence type="ECO:0000259" key="2">
    <source>
        <dbReference type="Pfam" id="PF20182"/>
    </source>
</evidence>
<evidence type="ECO:0000256" key="1">
    <source>
        <dbReference type="SAM" id="Phobius"/>
    </source>
</evidence>
<reference evidence="3 4" key="1">
    <citation type="submission" date="2023-07" db="EMBL/GenBank/DDBJ databases">
        <authorList>
            <person name="Girao M."/>
            <person name="Carvalho M.F."/>
        </authorList>
    </citation>
    <scope>NUCLEOTIDE SEQUENCE [LARGE SCALE GENOMIC DNA]</scope>
    <source>
        <strain evidence="3 4">YIM65754</strain>
    </source>
</reference>
<evidence type="ECO:0000313" key="4">
    <source>
        <dbReference type="Proteomes" id="UP001336020"/>
    </source>
</evidence>
<dbReference type="RefSeq" id="WP_330136966.1">
    <property type="nucleotide sequence ID" value="NZ_JAUTXY010000022.1"/>
</dbReference>
<gene>
    <name evidence="3" type="ORF">Q7514_30315</name>
</gene>
<feature type="transmembrane region" description="Helical" evidence="1">
    <location>
        <begin position="182"/>
        <end position="205"/>
    </location>
</feature>
<feature type="domain" description="DUF6545" evidence="2">
    <location>
        <begin position="254"/>
        <end position="373"/>
    </location>
</feature>
<keyword evidence="1" id="KW-0472">Membrane</keyword>
<feature type="transmembrane region" description="Helical" evidence="1">
    <location>
        <begin position="75"/>
        <end position="94"/>
    </location>
</feature>
<keyword evidence="1" id="KW-1133">Transmembrane helix</keyword>
<dbReference type="InterPro" id="IPR046675">
    <property type="entry name" value="DUF6545"/>
</dbReference>
<sequence length="395" mass="44868">MWHADRLPVEFTVASLALMCIVTLVRLPLVRETDADKQINHFVFWATLAAMLREPAVATRVAPFVPGGTLVIFDIWHFAFVMACVVCLSLFFFRDDGRTIREARRLYRRWAAGGCVIGVSFLLLSYPARTRGMLLQDALGWEYAAYFTLYCFVPIVACLYGLREVLSLRKRASDWREKSAVWIMFLIAVGGAWTLGYLAIGAILATMGINNTFTHEVEIRAGGELILPFMALAFVMLIPSTLRALAHLIRVDETSADTRKLEPIWRDLVVVATPEKIHRRPWYWRWFAKPRERNHRRRVEIHDAIGTISRFMEQLPDELDELIETTVPEDDQEAACLAVELLLAARYLESVGGVENAGEPRYGTRDVDVDELVGVWDRVREIVNVHDVPPAVGAR</sequence>
<feature type="transmembrane region" description="Helical" evidence="1">
    <location>
        <begin position="144"/>
        <end position="162"/>
    </location>
</feature>
<feature type="transmembrane region" description="Helical" evidence="1">
    <location>
        <begin position="225"/>
        <end position="246"/>
    </location>
</feature>
<protein>
    <recommendedName>
        <fullName evidence="2">DUF6545 domain-containing protein</fullName>
    </recommendedName>
</protein>
<comment type="caution">
    <text evidence="3">The sequence shown here is derived from an EMBL/GenBank/DDBJ whole genome shotgun (WGS) entry which is preliminary data.</text>
</comment>
<keyword evidence="4" id="KW-1185">Reference proteome</keyword>
<dbReference type="Proteomes" id="UP001336020">
    <property type="component" value="Unassembled WGS sequence"/>
</dbReference>
<feature type="transmembrane region" description="Helical" evidence="1">
    <location>
        <begin position="106"/>
        <end position="124"/>
    </location>
</feature>
<evidence type="ECO:0000313" key="3">
    <source>
        <dbReference type="EMBL" id="MEE2061828.1"/>
    </source>
</evidence>